<name>A0A8X7BL00_TRICX</name>
<organism evidence="1 2">
    <name type="scientific">Trichonephila clavipes</name>
    <name type="common">Golden silk orbweaver</name>
    <name type="synonym">Nephila clavipes</name>
    <dbReference type="NCBI Taxonomy" id="2585209"/>
    <lineage>
        <taxon>Eukaryota</taxon>
        <taxon>Metazoa</taxon>
        <taxon>Ecdysozoa</taxon>
        <taxon>Arthropoda</taxon>
        <taxon>Chelicerata</taxon>
        <taxon>Arachnida</taxon>
        <taxon>Araneae</taxon>
        <taxon>Araneomorphae</taxon>
        <taxon>Entelegynae</taxon>
        <taxon>Araneoidea</taxon>
        <taxon>Nephilidae</taxon>
        <taxon>Trichonephila</taxon>
    </lineage>
</organism>
<protein>
    <submittedName>
        <fullName evidence="1">Uncharacterized protein</fullName>
    </submittedName>
</protein>
<evidence type="ECO:0000313" key="1">
    <source>
        <dbReference type="EMBL" id="GFY34129.1"/>
    </source>
</evidence>
<dbReference type="EMBL" id="BMAU01021422">
    <property type="protein sequence ID" value="GFY34129.1"/>
    <property type="molecule type" value="Genomic_DNA"/>
</dbReference>
<gene>
    <name evidence="1" type="ORF">TNCV_2504321</name>
</gene>
<reference evidence="1" key="1">
    <citation type="submission" date="2020-08" db="EMBL/GenBank/DDBJ databases">
        <title>Multicomponent nature underlies the extraordinary mechanical properties of spider dragline silk.</title>
        <authorList>
            <person name="Kono N."/>
            <person name="Nakamura H."/>
            <person name="Mori M."/>
            <person name="Yoshida Y."/>
            <person name="Ohtoshi R."/>
            <person name="Malay A.D."/>
            <person name="Moran D.A.P."/>
            <person name="Tomita M."/>
            <person name="Numata K."/>
            <person name="Arakawa K."/>
        </authorList>
    </citation>
    <scope>NUCLEOTIDE SEQUENCE</scope>
</reference>
<dbReference type="Proteomes" id="UP000887159">
    <property type="component" value="Unassembled WGS sequence"/>
</dbReference>
<accession>A0A8X7BL00</accession>
<keyword evidence="2" id="KW-1185">Reference proteome</keyword>
<sequence>MRTGGEMNSAIFFSLTSPIYLFILKVGIRSSGGNVSQGTILRSCSEVSDLAGGVMVYASTSIDESTDLHICCEWR</sequence>
<evidence type="ECO:0000313" key="2">
    <source>
        <dbReference type="Proteomes" id="UP000887159"/>
    </source>
</evidence>
<comment type="caution">
    <text evidence="1">The sequence shown here is derived from an EMBL/GenBank/DDBJ whole genome shotgun (WGS) entry which is preliminary data.</text>
</comment>
<dbReference type="AlphaFoldDB" id="A0A8X7BL00"/>
<proteinExistence type="predicted"/>